<evidence type="ECO:0000313" key="1">
    <source>
        <dbReference type="EMBL" id="ANF94905.1"/>
    </source>
</evidence>
<dbReference type="STRING" id="1616788.AR543_01895"/>
<reference evidence="1 2" key="2">
    <citation type="journal article" date="2016" name="Int. J. Syst. Evol. Microbiol.">
        <title>Paenibacillus bovis sp. nov., isolated from raw yak (Bos grunniens) milk.</title>
        <authorList>
            <person name="Gao C."/>
            <person name="Han J."/>
            <person name="Liu Z."/>
            <person name="Xu X."/>
            <person name="Hang F."/>
            <person name="Wu Z."/>
        </authorList>
    </citation>
    <scope>NUCLEOTIDE SEQUENCE [LARGE SCALE GENOMIC DNA]</scope>
    <source>
        <strain evidence="1 2">BD3526</strain>
    </source>
</reference>
<dbReference type="AlphaFoldDB" id="A0A172ZB82"/>
<proteinExistence type="predicted"/>
<organism evidence="1 2">
    <name type="scientific">Paenibacillus bovis</name>
    <dbReference type="NCBI Taxonomy" id="1616788"/>
    <lineage>
        <taxon>Bacteria</taxon>
        <taxon>Bacillati</taxon>
        <taxon>Bacillota</taxon>
        <taxon>Bacilli</taxon>
        <taxon>Bacillales</taxon>
        <taxon>Paenibacillaceae</taxon>
        <taxon>Paenibacillus</taxon>
    </lineage>
</organism>
<sequence>MKVEKTMYKIYSGIFCVIFFLFICSCSTESVSINDRHATNKYSNATTEKDSSELAILKKDIVAIHNKKLSIGNRKRILEKFVPQFTEWLNNPDNSNITDTNLEKIFFGKLTSMTQNKVFHNGLLTIKIVSYQAPAEITGDLESRYTFIQWSDQNGLNHAQLLIDADIERVEQLLVYTSNNKTELVLIGHSYLYSPEPVFISVWELNKAEWSRKKKDINNLLYSMKNWGVSLENEEIIIKNQSTMSIKSLNGNEGFLVIDEDNSSIKVNLLNNFIILAPLWNISNNYKVDEKQSFQVNLYHWGTVKFVSIEEMINGLPQLKFILIDESNQEIYRFPEFYGNSLWPSVHSIKAVSFQDVNGDKCKDVVIIAEYITGVGKQAAEPFSVASIYFQDQDGTFQSIPALDDKLNGNTAHNRTVAEVVKYASQQNIKVN</sequence>
<dbReference type="KEGG" id="pbv:AR543_01895"/>
<dbReference type="RefSeq" id="WP_060531343.1">
    <property type="nucleotide sequence ID" value="NZ_CP013023.1"/>
</dbReference>
<keyword evidence="2" id="KW-1185">Reference proteome</keyword>
<name>A0A172ZB82_9BACL</name>
<dbReference type="OrthoDB" id="9772442at2"/>
<dbReference type="EMBL" id="CP013023">
    <property type="protein sequence ID" value="ANF94905.1"/>
    <property type="molecule type" value="Genomic_DNA"/>
</dbReference>
<protein>
    <submittedName>
        <fullName evidence="1">Uncharacterized protein</fullName>
    </submittedName>
</protein>
<dbReference type="PROSITE" id="PS51257">
    <property type="entry name" value="PROKAR_LIPOPROTEIN"/>
    <property type="match status" value="1"/>
</dbReference>
<accession>A0A172ZB82</accession>
<gene>
    <name evidence="1" type="ORF">AR543_01895</name>
</gene>
<evidence type="ECO:0000313" key="2">
    <source>
        <dbReference type="Proteomes" id="UP000078148"/>
    </source>
</evidence>
<dbReference type="Proteomes" id="UP000078148">
    <property type="component" value="Chromosome"/>
</dbReference>
<reference evidence="2" key="1">
    <citation type="submission" date="2015-10" db="EMBL/GenBank/DDBJ databases">
        <title>Genome of Paenibacillus bovis sp. nov.</title>
        <authorList>
            <person name="Wu Z."/>
            <person name="Gao C."/>
            <person name="Liu Z."/>
            <person name="Zheng H."/>
        </authorList>
    </citation>
    <scope>NUCLEOTIDE SEQUENCE [LARGE SCALE GENOMIC DNA]</scope>
    <source>
        <strain evidence="2">BD3526</strain>
    </source>
</reference>